<dbReference type="EMBL" id="LAZR01007662">
    <property type="protein sequence ID" value="KKM83793.1"/>
    <property type="molecule type" value="Genomic_DNA"/>
</dbReference>
<reference evidence="1" key="1">
    <citation type="journal article" date="2015" name="Nature">
        <title>Complex archaea that bridge the gap between prokaryotes and eukaryotes.</title>
        <authorList>
            <person name="Spang A."/>
            <person name="Saw J.H."/>
            <person name="Jorgensen S.L."/>
            <person name="Zaremba-Niedzwiedzka K."/>
            <person name="Martijn J."/>
            <person name="Lind A.E."/>
            <person name="van Eijk R."/>
            <person name="Schleper C."/>
            <person name="Guy L."/>
            <person name="Ettema T.J."/>
        </authorList>
    </citation>
    <scope>NUCLEOTIDE SEQUENCE</scope>
</reference>
<proteinExistence type="predicted"/>
<sequence>MTHTGLDCFLGRPGQGEAGGWGGHKYLLISELLFLAV</sequence>
<evidence type="ECO:0000313" key="1">
    <source>
        <dbReference type="EMBL" id="KKM83793.1"/>
    </source>
</evidence>
<dbReference type="AlphaFoldDB" id="A0A0F9KPG9"/>
<protein>
    <submittedName>
        <fullName evidence="1">Uncharacterized protein</fullName>
    </submittedName>
</protein>
<name>A0A0F9KPG9_9ZZZZ</name>
<gene>
    <name evidence="1" type="ORF">LCGC14_1305710</name>
</gene>
<organism evidence="1">
    <name type="scientific">marine sediment metagenome</name>
    <dbReference type="NCBI Taxonomy" id="412755"/>
    <lineage>
        <taxon>unclassified sequences</taxon>
        <taxon>metagenomes</taxon>
        <taxon>ecological metagenomes</taxon>
    </lineage>
</organism>
<comment type="caution">
    <text evidence="1">The sequence shown here is derived from an EMBL/GenBank/DDBJ whole genome shotgun (WGS) entry which is preliminary data.</text>
</comment>
<accession>A0A0F9KPG9</accession>